<evidence type="ECO:0008006" key="3">
    <source>
        <dbReference type="Google" id="ProtNLM"/>
    </source>
</evidence>
<keyword evidence="2" id="KW-1185">Reference proteome</keyword>
<dbReference type="EMBL" id="QUAK01000118">
    <property type="protein sequence ID" value="RFU84613.1"/>
    <property type="molecule type" value="Genomic_DNA"/>
</dbReference>
<evidence type="ECO:0000313" key="2">
    <source>
        <dbReference type="Proteomes" id="UP000263094"/>
    </source>
</evidence>
<evidence type="ECO:0000313" key="1">
    <source>
        <dbReference type="EMBL" id="RFU84613.1"/>
    </source>
</evidence>
<name>A0A372M2A7_9ACTN</name>
<gene>
    <name evidence="1" type="ORF">DY218_21795</name>
</gene>
<dbReference type="InterPro" id="IPR029058">
    <property type="entry name" value="AB_hydrolase_fold"/>
</dbReference>
<accession>A0A372M2A7</accession>
<comment type="caution">
    <text evidence="1">The sequence shown here is derived from an EMBL/GenBank/DDBJ whole genome shotgun (WGS) entry which is preliminary data.</text>
</comment>
<sequence length="421" mass="46324">MDENGAYYTVAVPEQWNGDLVLHAHGGPDLGAPGPERSAEDLERWTVMVKEGYAWAGSSYRRGGYGARMAAEDTENLRRLFGADFAKPDRTLLHGQSWGGDVAAKAAETYGARGKRPVYDGVLLTNGLVGGGSRGYDYRVDLRVVYQYYCRNHPRPSEPQYPLWQGLPADSTMTSADLKARVQECTGVESAPEERTARQRKNLSAILGVVQVPERTLVSHLNFATFTFRDIVHERLDGRNPFGNRGVRYSGSPDDKALNAGVQRFSADPGARRDLSYDSDLTGRIRVPVLTLHAIDDPTVFVEHESAYRAAVRNAGRGRLLVQTFTQESEHSSLSDSGYAAAVRSLAAWVDSGRRPTPGRVAERCADADDTYGTGCFIKPRYRPGSYSSRVYPRPGGLHWPAMTAAQEKAWSRLDGVGIEH</sequence>
<dbReference type="AlphaFoldDB" id="A0A372M2A7"/>
<dbReference type="SUPFAM" id="SSF53474">
    <property type="entry name" value="alpha/beta-Hydrolases"/>
    <property type="match status" value="1"/>
</dbReference>
<reference evidence="1 2" key="1">
    <citation type="submission" date="2018-08" db="EMBL/GenBank/DDBJ databases">
        <title>Isolation, diversity and antifungal activity of Actinobacteria from wheat.</title>
        <authorList>
            <person name="Han C."/>
        </authorList>
    </citation>
    <scope>NUCLEOTIDE SEQUENCE [LARGE SCALE GENOMIC DNA]</scope>
    <source>
        <strain evidence="1 2">NEAU-YY421</strain>
    </source>
</reference>
<dbReference type="Gene3D" id="3.40.50.1820">
    <property type="entry name" value="alpha/beta hydrolase"/>
    <property type="match status" value="1"/>
</dbReference>
<protein>
    <recommendedName>
        <fullName evidence="3">Alpha/beta hydrolase</fullName>
    </recommendedName>
</protein>
<organism evidence="1 2">
    <name type="scientific">Streptomyces triticagri</name>
    <dbReference type="NCBI Taxonomy" id="2293568"/>
    <lineage>
        <taxon>Bacteria</taxon>
        <taxon>Bacillati</taxon>
        <taxon>Actinomycetota</taxon>
        <taxon>Actinomycetes</taxon>
        <taxon>Kitasatosporales</taxon>
        <taxon>Streptomycetaceae</taxon>
        <taxon>Streptomyces</taxon>
    </lineage>
</organism>
<dbReference type="Proteomes" id="UP000263094">
    <property type="component" value="Unassembled WGS sequence"/>
</dbReference>
<dbReference type="RefSeq" id="WP_128557820.1">
    <property type="nucleotide sequence ID" value="NZ_QUAK01000118.1"/>
</dbReference>
<dbReference type="OrthoDB" id="7197847at2"/>
<proteinExistence type="predicted"/>